<dbReference type="GO" id="GO:0016020">
    <property type="term" value="C:membrane"/>
    <property type="evidence" value="ECO:0007669"/>
    <property type="project" value="UniProtKB-SubCell"/>
</dbReference>
<dbReference type="SUPFAM" id="SSF160240">
    <property type="entry name" value="Cation efflux protein cytoplasmic domain-like"/>
    <property type="match status" value="1"/>
</dbReference>
<comment type="subcellular location">
    <subcellularLocation>
        <location evidence="1">Membrane</location>
        <topology evidence="1">Multi-pass membrane protein</topology>
    </subcellularLocation>
</comment>
<evidence type="ECO:0000256" key="7">
    <source>
        <dbReference type="ARBA" id="ARBA00023136"/>
    </source>
</evidence>
<comment type="similarity">
    <text evidence="2">Belongs to the cation diffusion facilitator (CDF) transporter (TC 2.A.4) family. SLC30A subfamily.</text>
</comment>
<dbReference type="Proteomes" id="UP000887013">
    <property type="component" value="Unassembled WGS sequence"/>
</dbReference>
<dbReference type="Pfam" id="PF01545">
    <property type="entry name" value="Cation_efflux"/>
    <property type="match status" value="1"/>
</dbReference>
<feature type="domain" description="Cation efflux protein transmembrane" evidence="10">
    <location>
        <begin position="1"/>
        <end position="215"/>
    </location>
</feature>
<dbReference type="InterPro" id="IPR027470">
    <property type="entry name" value="Cation_efflux_CTD"/>
</dbReference>
<dbReference type="GO" id="GO:0010312">
    <property type="term" value="P:detoxification of zinc ion"/>
    <property type="evidence" value="ECO:0007669"/>
    <property type="project" value="TreeGrafter"/>
</dbReference>
<keyword evidence="7 8" id="KW-0472">Membrane</keyword>
<feature type="signal peptide" evidence="9">
    <location>
        <begin position="1"/>
        <end position="20"/>
    </location>
</feature>
<evidence type="ECO:0000256" key="1">
    <source>
        <dbReference type="ARBA" id="ARBA00004141"/>
    </source>
</evidence>
<dbReference type="GO" id="GO:0006882">
    <property type="term" value="P:intracellular zinc ion homeostasis"/>
    <property type="evidence" value="ECO:0007669"/>
    <property type="project" value="TreeGrafter"/>
</dbReference>
<evidence type="ECO:0000256" key="5">
    <source>
        <dbReference type="ARBA" id="ARBA00022833"/>
    </source>
</evidence>
<gene>
    <name evidence="12" type="primary">Slc30a1</name>
    <name evidence="12" type="ORF">NPIL_537861</name>
</gene>
<dbReference type="PANTHER" id="PTHR45820">
    <property type="entry name" value="FI23527P1"/>
    <property type="match status" value="1"/>
</dbReference>
<feature type="chain" id="PRO_5036454319" evidence="9">
    <location>
        <begin position="21"/>
        <end position="379"/>
    </location>
</feature>
<keyword evidence="3" id="KW-0813">Transport</keyword>
<evidence type="ECO:0000313" key="13">
    <source>
        <dbReference type="Proteomes" id="UP000887013"/>
    </source>
</evidence>
<comment type="caution">
    <text evidence="12">The sequence shown here is derived from an EMBL/GenBank/DDBJ whole genome shotgun (WGS) entry which is preliminary data.</text>
</comment>
<evidence type="ECO:0000256" key="3">
    <source>
        <dbReference type="ARBA" id="ARBA00022448"/>
    </source>
</evidence>
<dbReference type="NCBIfam" id="TIGR01297">
    <property type="entry name" value="CDF"/>
    <property type="match status" value="1"/>
</dbReference>
<dbReference type="Gene3D" id="1.20.1510.10">
    <property type="entry name" value="Cation efflux protein transmembrane domain"/>
    <property type="match status" value="1"/>
</dbReference>
<evidence type="ECO:0000313" key="12">
    <source>
        <dbReference type="EMBL" id="GFT47293.1"/>
    </source>
</evidence>
<keyword evidence="13" id="KW-1185">Reference proteome</keyword>
<dbReference type="SUPFAM" id="SSF161111">
    <property type="entry name" value="Cation efflux protein transmembrane domain-like"/>
    <property type="match status" value="1"/>
</dbReference>
<feature type="transmembrane region" description="Helical" evidence="8">
    <location>
        <begin position="74"/>
        <end position="96"/>
    </location>
</feature>
<dbReference type="AlphaFoldDB" id="A0A8X6P4M4"/>
<protein>
    <submittedName>
        <fullName evidence="12">Zinc transporter 1</fullName>
    </submittedName>
</protein>
<accession>A0A8X6P4M4</accession>
<dbReference type="InterPro" id="IPR036837">
    <property type="entry name" value="Cation_efflux_CTD_sf"/>
</dbReference>
<evidence type="ECO:0000256" key="4">
    <source>
        <dbReference type="ARBA" id="ARBA00022692"/>
    </source>
</evidence>
<dbReference type="InterPro" id="IPR058533">
    <property type="entry name" value="Cation_efflux_TM"/>
</dbReference>
<evidence type="ECO:0000256" key="2">
    <source>
        <dbReference type="ARBA" id="ARBA00008873"/>
    </source>
</evidence>
<keyword evidence="6 8" id="KW-1133">Transmembrane helix</keyword>
<dbReference type="InterPro" id="IPR002524">
    <property type="entry name" value="Cation_efflux"/>
</dbReference>
<evidence type="ECO:0000256" key="6">
    <source>
        <dbReference type="ARBA" id="ARBA00022989"/>
    </source>
</evidence>
<reference evidence="12" key="1">
    <citation type="submission" date="2020-08" db="EMBL/GenBank/DDBJ databases">
        <title>Multicomponent nature underlies the extraordinary mechanical properties of spider dragline silk.</title>
        <authorList>
            <person name="Kono N."/>
            <person name="Nakamura H."/>
            <person name="Mori M."/>
            <person name="Yoshida Y."/>
            <person name="Ohtoshi R."/>
            <person name="Malay A.D."/>
            <person name="Moran D.A.P."/>
            <person name="Tomita M."/>
            <person name="Numata K."/>
            <person name="Arakawa K."/>
        </authorList>
    </citation>
    <scope>NUCLEOTIDE SEQUENCE</scope>
</reference>
<feature type="transmembrane region" description="Helical" evidence="8">
    <location>
        <begin position="186"/>
        <end position="207"/>
    </location>
</feature>
<proteinExistence type="inferred from homology"/>
<feature type="transmembrane region" description="Helical" evidence="8">
    <location>
        <begin position="34"/>
        <end position="53"/>
    </location>
</feature>
<organism evidence="12 13">
    <name type="scientific">Nephila pilipes</name>
    <name type="common">Giant wood spider</name>
    <name type="synonym">Nephila maculata</name>
    <dbReference type="NCBI Taxonomy" id="299642"/>
    <lineage>
        <taxon>Eukaryota</taxon>
        <taxon>Metazoa</taxon>
        <taxon>Ecdysozoa</taxon>
        <taxon>Arthropoda</taxon>
        <taxon>Chelicerata</taxon>
        <taxon>Arachnida</taxon>
        <taxon>Araneae</taxon>
        <taxon>Araneomorphae</taxon>
        <taxon>Entelegynae</taxon>
        <taxon>Araneoidea</taxon>
        <taxon>Nephilidae</taxon>
        <taxon>Nephila</taxon>
    </lineage>
</organism>
<dbReference type="Pfam" id="PF16916">
    <property type="entry name" value="ZT_dimer"/>
    <property type="match status" value="1"/>
</dbReference>
<evidence type="ECO:0000259" key="10">
    <source>
        <dbReference type="Pfam" id="PF01545"/>
    </source>
</evidence>
<evidence type="ECO:0000256" key="9">
    <source>
        <dbReference type="SAM" id="SignalP"/>
    </source>
</evidence>
<dbReference type="OrthoDB" id="29444at2759"/>
<evidence type="ECO:0000256" key="8">
    <source>
        <dbReference type="SAM" id="Phobius"/>
    </source>
</evidence>
<name>A0A8X6P4M4_NEPPI</name>
<sequence length="379" mass="41926">MLYNILSLLLLVISHRMSKGKTLKNTFGWARVKVLGLLVNMLFLGALCFAACVEAVQTMVHASHEDTEPRYPMLLVILGCINFTLNVLCFLLIGGYTHHQGCSMIIQGDDVQMNCVLADSMENPKYFSDVKSSSATSFSNSLKKGSSRRWCGDHQILDVSRDISSCLTVIACGSVILLMDGLILKYADAILAIASVIVLLSTTYPFIRESGLILLQSIPNHIDVDGLTKRLIAEFPDLLNVHDLHVWRLTTSEVIATVHVILSSSDIYARIEKRLTQFFLREGISSATIQPEFTNGSWSEKTKTECILQCSVNNNCGALTCCGPLIEKSKQNTRCRGSLGHKHSIQKEEPLLNVSIVPDNRLLPQYDFSQIVSATETTL</sequence>
<dbReference type="PANTHER" id="PTHR45820:SF9">
    <property type="entry name" value="FI23527P1"/>
    <property type="match status" value="1"/>
</dbReference>
<dbReference type="InterPro" id="IPR027469">
    <property type="entry name" value="Cation_efflux_TMD_sf"/>
</dbReference>
<feature type="domain" description="Cation efflux protein cytoplasmic" evidence="11">
    <location>
        <begin position="229"/>
        <end position="277"/>
    </location>
</feature>
<keyword evidence="9" id="KW-0732">Signal</keyword>
<evidence type="ECO:0000259" key="11">
    <source>
        <dbReference type="Pfam" id="PF16916"/>
    </source>
</evidence>
<keyword evidence="5" id="KW-0862">Zinc</keyword>
<dbReference type="GO" id="GO:0005385">
    <property type="term" value="F:zinc ion transmembrane transporter activity"/>
    <property type="evidence" value="ECO:0007669"/>
    <property type="project" value="TreeGrafter"/>
</dbReference>
<keyword evidence="4 8" id="KW-0812">Transmembrane</keyword>
<dbReference type="EMBL" id="BMAW01016125">
    <property type="protein sequence ID" value="GFT47293.1"/>
    <property type="molecule type" value="Genomic_DNA"/>
</dbReference>